<organism evidence="1 2">
    <name type="scientific">Anisodus tanguticus</name>
    <dbReference type="NCBI Taxonomy" id="243964"/>
    <lineage>
        <taxon>Eukaryota</taxon>
        <taxon>Viridiplantae</taxon>
        <taxon>Streptophyta</taxon>
        <taxon>Embryophyta</taxon>
        <taxon>Tracheophyta</taxon>
        <taxon>Spermatophyta</taxon>
        <taxon>Magnoliopsida</taxon>
        <taxon>eudicotyledons</taxon>
        <taxon>Gunneridae</taxon>
        <taxon>Pentapetalae</taxon>
        <taxon>asterids</taxon>
        <taxon>lamiids</taxon>
        <taxon>Solanales</taxon>
        <taxon>Solanaceae</taxon>
        <taxon>Solanoideae</taxon>
        <taxon>Hyoscyameae</taxon>
        <taxon>Anisodus</taxon>
    </lineage>
</organism>
<dbReference type="AlphaFoldDB" id="A0AAE1RGZ0"/>
<dbReference type="Gene3D" id="3.30.420.10">
    <property type="entry name" value="Ribonuclease H-like superfamily/Ribonuclease H"/>
    <property type="match status" value="1"/>
</dbReference>
<proteinExistence type="predicted"/>
<dbReference type="GO" id="GO:0003676">
    <property type="term" value="F:nucleic acid binding"/>
    <property type="evidence" value="ECO:0007669"/>
    <property type="project" value="InterPro"/>
</dbReference>
<evidence type="ECO:0000313" key="1">
    <source>
        <dbReference type="EMBL" id="KAK4350462.1"/>
    </source>
</evidence>
<dbReference type="Proteomes" id="UP001291623">
    <property type="component" value="Unassembled WGS sequence"/>
</dbReference>
<keyword evidence="2" id="KW-1185">Reference proteome</keyword>
<sequence>MENINYTFVVVGIKGDLEKLERDYEIIGVNAVDLKELEADRYDMRDLMNAGLKKLCNVVLGKELEKPSERTFVQLFIVPTHKPVRSIFVSIKNVLTTEASKIVGSTVPS</sequence>
<protein>
    <submittedName>
        <fullName evidence="1">Uncharacterized protein</fullName>
    </submittedName>
</protein>
<dbReference type="EMBL" id="JAVYJV010000016">
    <property type="protein sequence ID" value="KAK4350462.1"/>
    <property type="molecule type" value="Genomic_DNA"/>
</dbReference>
<evidence type="ECO:0000313" key="2">
    <source>
        <dbReference type="Proteomes" id="UP001291623"/>
    </source>
</evidence>
<accession>A0AAE1RGZ0</accession>
<name>A0AAE1RGZ0_9SOLA</name>
<comment type="caution">
    <text evidence="1">The sequence shown here is derived from an EMBL/GenBank/DDBJ whole genome shotgun (WGS) entry which is preliminary data.</text>
</comment>
<reference evidence="1" key="1">
    <citation type="submission" date="2023-12" db="EMBL/GenBank/DDBJ databases">
        <title>Genome assembly of Anisodus tanguticus.</title>
        <authorList>
            <person name="Wang Y.-J."/>
        </authorList>
    </citation>
    <scope>NUCLEOTIDE SEQUENCE</scope>
    <source>
        <strain evidence="1">KB-2021</strain>
        <tissue evidence="1">Leaf</tissue>
    </source>
</reference>
<dbReference type="SUPFAM" id="SSF53098">
    <property type="entry name" value="Ribonuclease H-like"/>
    <property type="match status" value="1"/>
</dbReference>
<dbReference type="InterPro" id="IPR012337">
    <property type="entry name" value="RNaseH-like_sf"/>
</dbReference>
<dbReference type="InterPro" id="IPR036397">
    <property type="entry name" value="RNaseH_sf"/>
</dbReference>
<gene>
    <name evidence="1" type="ORF">RND71_029775</name>
</gene>